<evidence type="ECO:0000256" key="2">
    <source>
        <dbReference type="ARBA" id="ARBA00022475"/>
    </source>
</evidence>
<evidence type="ECO:0000256" key="4">
    <source>
        <dbReference type="ARBA" id="ARBA00022989"/>
    </source>
</evidence>
<evidence type="ECO:0000256" key="3">
    <source>
        <dbReference type="ARBA" id="ARBA00022692"/>
    </source>
</evidence>
<dbReference type="PANTHER" id="PTHR30250">
    <property type="entry name" value="PST FAMILY PREDICTED COLANIC ACID TRANSPORTER"/>
    <property type="match status" value="1"/>
</dbReference>
<evidence type="ECO:0000256" key="6">
    <source>
        <dbReference type="SAM" id="Phobius"/>
    </source>
</evidence>
<dbReference type="InterPro" id="IPR002797">
    <property type="entry name" value="Polysacc_synth"/>
</dbReference>
<comment type="subcellular location">
    <subcellularLocation>
        <location evidence="1">Cell membrane</location>
        <topology evidence="1">Multi-pass membrane protein</topology>
    </subcellularLocation>
</comment>
<organism evidence="7 8">
    <name type="scientific">Candidatus Doudnabacteria bacterium RIFCSPHIGHO2_01_FULL_49_9</name>
    <dbReference type="NCBI Taxonomy" id="1817827"/>
    <lineage>
        <taxon>Bacteria</taxon>
        <taxon>Candidatus Doudnaibacteriota</taxon>
    </lineage>
</organism>
<dbReference type="PANTHER" id="PTHR30250:SF11">
    <property type="entry name" value="O-ANTIGEN TRANSPORTER-RELATED"/>
    <property type="match status" value="1"/>
</dbReference>
<keyword evidence="5 6" id="KW-0472">Membrane</keyword>
<proteinExistence type="predicted"/>
<protein>
    <submittedName>
        <fullName evidence="7">Uncharacterized protein</fullName>
    </submittedName>
</protein>
<dbReference type="GO" id="GO:0005886">
    <property type="term" value="C:plasma membrane"/>
    <property type="evidence" value="ECO:0007669"/>
    <property type="project" value="UniProtKB-SubCell"/>
</dbReference>
<feature type="transmembrane region" description="Helical" evidence="6">
    <location>
        <begin position="375"/>
        <end position="397"/>
    </location>
</feature>
<feature type="transmembrane region" description="Helical" evidence="6">
    <location>
        <begin position="403"/>
        <end position="421"/>
    </location>
</feature>
<dbReference type="CDD" id="cd13128">
    <property type="entry name" value="MATE_Wzx_like"/>
    <property type="match status" value="1"/>
</dbReference>
<comment type="caution">
    <text evidence="7">The sequence shown here is derived from an EMBL/GenBank/DDBJ whole genome shotgun (WGS) entry which is preliminary data.</text>
</comment>
<keyword evidence="3 6" id="KW-0812">Transmembrane</keyword>
<dbReference type="EMBL" id="MFEN01000056">
    <property type="protein sequence ID" value="OGE83015.1"/>
    <property type="molecule type" value="Genomic_DNA"/>
</dbReference>
<dbReference type="InterPro" id="IPR050833">
    <property type="entry name" value="Poly_Biosynth_Transport"/>
</dbReference>
<feature type="transmembrane region" description="Helical" evidence="6">
    <location>
        <begin position="165"/>
        <end position="183"/>
    </location>
</feature>
<evidence type="ECO:0000313" key="7">
    <source>
        <dbReference type="EMBL" id="OGE83015.1"/>
    </source>
</evidence>
<feature type="transmembrane region" description="Helical" evidence="6">
    <location>
        <begin position="195"/>
        <end position="214"/>
    </location>
</feature>
<feature type="transmembrane region" description="Helical" evidence="6">
    <location>
        <begin position="234"/>
        <end position="257"/>
    </location>
</feature>
<sequence length="497" mass="53891">MIENTAQAEAAAQENREEREVHRKIKKNAAWLFTGQLFGRALRTAVLIYAARALGVSGWGAASYALSIATFFTVFSDFGINALITREVSRKPEEKDAYISTAFFIKLAAVSALAIISVYLSGKITNIAEAARLMPIVAFIVAFDTLRDLGAAVARALDRMKIEGINNIATNAVIAGAGFFVLFRNPGSESFMWSYVLGTGAGLMFIAISLRAYIGRVLSGFRLSLVKKIISAAWPFGLVALMGIIMINTDIIIIGWIRSVEEVGLYSAGQKIIQLLYIIPTIIATAFFPTLSRAAAHETKFRPLFEQALSVIFMIAAPLALGGMILSRQIIELVYGAEYLAAAPSFFVLSATILIVFPAVLIANAIFAHDQQKKLLLYVLLGLIGNVALDLVLIPIWGITGSAIATFINELFINAYSWSKMKKINHFRILPRLGKIVMASAAMSATCFLLARLGIPLLVNILIAGLLYFGILYAAKDASLFKFLGIQKKIIGGGDGF</sequence>
<evidence type="ECO:0000313" key="8">
    <source>
        <dbReference type="Proteomes" id="UP000176339"/>
    </source>
</evidence>
<evidence type="ECO:0000256" key="1">
    <source>
        <dbReference type="ARBA" id="ARBA00004651"/>
    </source>
</evidence>
<accession>A0A1F5NZG1</accession>
<keyword evidence="4 6" id="KW-1133">Transmembrane helix</keyword>
<dbReference type="Proteomes" id="UP000176339">
    <property type="component" value="Unassembled WGS sequence"/>
</dbReference>
<feature type="transmembrane region" description="Helical" evidence="6">
    <location>
        <begin position="277"/>
        <end position="296"/>
    </location>
</feature>
<feature type="transmembrane region" description="Helical" evidence="6">
    <location>
        <begin position="346"/>
        <end position="368"/>
    </location>
</feature>
<name>A0A1F5NZG1_9BACT</name>
<evidence type="ECO:0000256" key="5">
    <source>
        <dbReference type="ARBA" id="ARBA00023136"/>
    </source>
</evidence>
<gene>
    <name evidence="7" type="ORF">A2846_01760</name>
</gene>
<keyword evidence="2" id="KW-1003">Cell membrane</keyword>
<reference evidence="7 8" key="1">
    <citation type="journal article" date="2016" name="Nat. Commun.">
        <title>Thousands of microbial genomes shed light on interconnected biogeochemical processes in an aquifer system.</title>
        <authorList>
            <person name="Anantharaman K."/>
            <person name="Brown C.T."/>
            <person name="Hug L.A."/>
            <person name="Sharon I."/>
            <person name="Castelle C.J."/>
            <person name="Probst A.J."/>
            <person name="Thomas B.C."/>
            <person name="Singh A."/>
            <person name="Wilkins M.J."/>
            <person name="Karaoz U."/>
            <person name="Brodie E.L."/>
            <person name="Williams K.H."/>
            <person name="Hubbard S.S."/>
            <person name="Banfield J.F."/>
        </authorList>
    </citation>
    <scope>NUCLEOTIDE SEQUENCE [LARGE SCALE GENOMIC DNA]</scope>
</reference>
<dbReference type="AlphaFoldDB" id="A0A1F5NZG1"/>
<feature type="transmembrane region" description="Helical" evidence="6">
    <location>
        <begin position="97"/>
        <end position="121"/>
    </location>
</feature>
<feature type="transmembrane region" description="Helical" evidence="6">
    <location>
        <begin position="457"/>
        <end position="475"/>
    </location>
</feature>
<dbReference type="Pfam" id="PF01943">
    <property type="entry name" value="Polysacc_synt"/>
    <property type="match status" value="1"/>
</dbReference>
<feature type="transmembrane region" description="Helical" evidence="6">
    <location>
        <begin position="308"/>
        <end position="326"/>
    </location>
</feature>
<feature type="transmembrane region" description="Helical" evidence="6">
    <location>
        <begin position="63"/>
        <end position="85"/>
    </location>
</feature>